<comment type="caution">
    <text evidence="1">The sequence shown here is derived from an EMBL/GenBank/DDBJ whole genome shotgun (WGS) entry which is preliminary data.</text>
</comment>
<organism evidence="1 2">
    <name type="scientific">Aeromonas caviae</name>
    <name type="common">Aeromonas punctata</name>
    <dbReference type="NCBI Taxonomy" id="648"/>
    <lineage>
        <taxon>Bacteria</taxon>
        <taxon>Pseudomonadati</taxon>
        <taxon>Pseudomonadota</taxon>
        <taxon>Gammaproteobacteria</taxon>
        <taxon>Aeromonadales</taxon>
        <taxon>Aeromonadaceae</taxon>
        <taxon>Aeromonas</taxon>
    </lineage>
</organism>
<dbReference type="RefSeq" id="WP_270668183.1">
    <property type="nucleotide sequence ID" value="NZ_JAYGOJ010000303.1"/>
</dbReference>
<dbReference type="EMBL" id="JAYGOJ010000303">
    <property type="protein sequence ID" value="MEA9438878.1"/>
    <property type="molecule type" value="Genomic_DNA"/>
</dbReference>
<protein>
    <submittedName>
        <fullName evidence="1">Uncharacterized protein</fullName>
    </submittedName>
</protein>
<dbReference type="Proteomes" id="UP001304847">
    <property type="component" value="Unassembled WGS sequence"/>
</dbReference>
<sequence length="143" mass="16285">MNESNQKTGESEGSLFITGEWEHIFDNNRPSSVRFVANAKTYELVKLEILDRDQYRHPSKAEFMDVDESLRNGNEDIFDDPIGYGLICVNQIPDWACPEQKKIETQEEVVAESLMNRVKQISDSPISNNAVKPRTMGMSCTEP</sequence>
<accession>A0ABU5WG16</accession>
<gene>
    <name evidence="1" type="ORF">VCX44_24610</name>
</gene>
<keyword evidence="2" id="KW-1185">Reference proteome</keyword>
<evidence type="ECO:0000313" key="2">
    <source>
        <dbReference type="Proteomes" id="UP001304847"/>
    </source>
</evidence>
<reference evidence="1 2" key="1">
    <citation type="submission" date="2023-12" db="EMBL/GenBank/DDBJ databases">
        <title>Characterization of antibiotic resistance in Aeromonas spp. in hospital effluent.</title>
        <authorList>
            <person name="Negoseki B.R.S."/>
            <person name="Krul D."/>
            <person name="Siqueira A.C."/>
            <person name="Almeida M."/>
            <person name="Mesa D."/>
            <person name="Conte D."/>
            <person name="Dalla-Costa L.M."/>
        </authorList>
    </citation>
    <scope>NUCLEOTIDE SEQUENCE [LARGE SCALE GENOMIC DNA]</scope>
    <source>
        <strain evidence="1 2">36v</strain>
    </source>
</reference>
<evidence type="ECO:0000313" key="1">
    <source>
        <dbReference type="EMBL" id="MEA9438878.1"/>
    </source>
</evidence>
<proteinExistence type="predicted"/>
<name>A0ABU5WG16_AERCA</name>